<comment type="caution">
    <text evidence="1">The sequence shown here is derived from an EMBL/GenBank/DDBJ whole genome shotgun (WGS) entry which is preliminary data.</text>
</comment>
<name>A0AA39QQX6_9AGAR</name>
<dbReference type="Proteomes" id="UP001175228">
    <property type="component" value="Unassembled WGS sequence"/>
</dbReference>
<reference evidence="1" key="1">
    <citation type="submission" date="2023-06" db="EMBL/GenBank/DDBJ databases">
        <authorList>
            <consortium name="Lawrence Berkeley National Laboratory"/>
            <person name="Ahrendt S."/>
            <person name="Sahu N."/>
            <person name="Indic B."/>
            <person name="Wong-Bajracharya J."/>
            <person name="Merenyi Z."/>
            <person name="Ke H.-M."/>
            <person name="Monk M."/>
            <person name="Kocsube S."/>
            <person name="Drula E."/>
            <person name="Lipzen A."/>
            <person name="Balint B."/>
            <person name="Henrissat B."/>
            <person name="Andreopoulos B."/>
            <person name="Martin F.M."/>
            <person name="Harder C.B."/>
            <person name="Rigling D."/>
            <person name="Ford K.L."/>
            <person name="Foster G.D."/>
            <person name="Pangilinan J."/>
            <person name="Papanicolaou A."/>
            <person name="Barry K."/>
            <person name="LaButti K."/>
            <person name="Viragh M."/>
            <person name="Koriabine M."/>
            <person name="Yan M."/>
            <person name="Riley R."/>
            <person name="Champramary S."/>
            <person name="Plett K.L."/>
            <person name="Tsai I.J."/>
            <person name="Slot J."/>
            <person name="Sipos G."/>
            <person name="Plett J."/>
            <person name="Nagy L.G."/>
            <person name="Grigoriev I.V."/>
        </authorList>
    </citation>
    <scope>NUCLEOTIDE SEQUENCE</scope>
    <source>
        <strain evidence="1">HWK02</strain>
    </source>
</reference>
<gene>
    <name evidence="1" type="ORF">EDD18DRAFT_45040</name>
</gene>
<evidence type="ECO:0000313" key="1">
    <source>
        <dbReference type="EMBL" id="KAK0506799.1"/>
    </source>
</evidence>
<organism evidence="1 2">
    <name type="scientific">Armillaria luteobubalina</name>
    <dbReference type="NCBI Taxonomy" id="153913"/>
    <lineage>
        <taxon>Eukaryota</taxon>
        <taxon>Fungi</taxon>
        <taxon>Dikarya</taxon>
        <taxon>Basidiomycota</taxon>
        <taxon>Agaricomycotina</taxon>
        <taxon>Agaricomycetes</taxon>
        <taxon>Agaricomycetidae</taxon>
        <taxon>Agaricales</taxon>
        <taxon>Marasmiineae</taxon>
        <taxon>Physalacriaceae</taxon>
        <taxon>Armillaria</taxon>
    </lineage>
</organism>
<keyword evidence="2" id="KW-1185">Reference proteome</keyword>
<accession>A0AA39QQX6</accession>
<dbReference type="AlphaFoldDB" id="A0AA39QQX6"/>
<proteinExistence type="predicted"/>
<evidence type="ECO:0000313" key="2">
    <source>
        <dbReference type="Proteomes" id="UP001175228"/>
    </source>
</evidence>
<sequence>MQLGDTQKGWIASHRPTPLDHIPLSHMSPYLQPTNFEAREFAAKNPIPYTRVRRRERIMTQARTRSRVDRPSFRWCIVVARYLIRTDGEASLMSAYYIAMIGNINTLRPAVLPDLYTKIVWILSLVVSLRHHRRLDEYLVQTEGYFQRTVYFADISKASINIGGDGVVLACWKDTCRVVYRNQGVTSEDRLHSELGFLLKYRR</sequence>
<protein>
    <submittedName>
        <fullName evidence="1">Uncharacterized protein</fullName>
    </submittedName>
</protein>
<dbReference type="EMBL" id="JAUEPU010000001">
    <property type="protein sequence ID" value="KAK0506799.1"/>
    <property type="molecule type" value="Genomic_DNA"/>
</dbReference>